<dbReference type="OrthoDB" id="5832279at2759"/>
<evidence type="ECO:0000256" key="4">
    <source>
        <dbReference type="ARBA" id="ARBA00023136"/>
    </source>
</evidence>
<feature type="transmembrane region" description="Helical" evidence="5">
    <location>
        <begin position="193"/>
        <end position="213"/>
    </location>
</feature>
<keyword evidence="7" id="KW-1185">Reference proteome</keyword>
<evidence type="ECO:0000313" key="6">
    <source>
        <dbReference type="EMBL" id="CAD7087346.1"/>
    </source>
</evidence>
<dbReference type="Pfam" id="PF03619">
    <property type="entry name" value="Solute_trans_a"/>
    <property type="match status" value="1"/>
</dbReference>
<name>A0A7R8YWZ8_HERIL</name>
<evidence type="ECO:0000313" key="7">
    <source>
        <dbReference type="Proteomes" id="UP000594454"/>
    </source>
</evidence>
<dbReference type="GO" id="GO:0016020">
    <property type="term" value="C:membrane"/>
    <property type="evidence" value="ECO:0007669"/>
    <property type="project" value="UniProtKB-SubCell"/>
</dbReference>
<feature type="transmembrane region" description="Helical" evidence="5">
    <location>
        <begin position="160"/>
        <end position="181"/>
    </location>
</feature>
<dbReference type="AlphaFoldDB" id="A0A7R8YWZ8"/>
<evidence type="ECO:0008006" key="8">
    <source>
        <dbReference type="Google" id="ProtNLM"/>
    </source>
</evidence>
<keyword evidence="4 5" id="KW-0472">Membrane</keyword>
<reference evidence="6 7" key="1">
    <citation type="submission" date="2020-11" db="EMBL/GenBank/DDBJ databases">
        <authorList>
            <person name="Wallbank WR R."/>
            <person name="Pardo Diaz C."/>
            <person name="Kozak K."/>
            <person name="Martin S."/>
            <person name="Jiggins C."/>
            <person name="Moest M."/>
            <person name="Warren A I."/>
            <person name="Generalovic N T."/>
            <person name="Byers J.R.P. K."/>
            <person name="Montejo-Kovacevich G."/>
            <person name="Yen C E."/>
        </authorList>
    </citation>
    <scope>NUCLEOTIDE SEQUENCE [LARGE SCALE GENOMIC DNA]</scope>
</reference>
<proteinExistence type="predicted"/>
<dbReference type="PANTHER" id="PTHR23423">
    <property type="entry name" value="ORGANIC SOLUTE TRANSPORTER-RELATED"/>
    <property type="match status" value="1"/>
</dbReference>
<feature type="transmembrane region" description="Helical" evidence="5">
    <location>
        <begin position="67"/>
        <end position="89"/>
    </location>
</feature>
<comment type="subcellular location">
    <subcellularLocation>
        <location evidence="1">Membrane</location>
        <topology evidence="1">Multi-pass membrane protein</topology>
    </subcellularLocation>
</comment>
<dbReference type="OMA" id="CLPMVIP"/>
<dbReference type="SMART" id="SM01417">
    <property type="entry name" value="Solute_trans_a"/>
    <property type="match status" value="1"/>
</dbReference>
<dbReference type="FunCoup" id="A0A7R8YWZ8">
    <property type="interactions" value="25"/>
</dbReference>
<evidence type="ECO:0000256" key="1">
    <source>
        <dbReference type="ARBA" id="ARBA00004141"/>
    </source>
</evidence>
<evidence type="ECO:0000256" key="5">
    <source>
        <dbReference type="SAM" id="Phobius"/>
    </source>
</evidence>
<evidence type="ECO:0000256" key="3">
    <source>
        <dbReference type="ARBA" id="ARBA00022989"/>
    </source>
</evidence>
<organism evidence="6 7">
    <name type="scientific">Hermetia illucens</name>
    <name type="common">Black soldier fly</name>
    <dbReference type="NCBI Taxonomy" id="343691"/>
    <lineage>
        <taxon>Eukaryota</taxon>
        <taxon>Metazoa</taxon>
        <taxon>Ecdysozoa</taxon>
        <taxon>Arthropoda</taxon>
        <taxon>Hexapoda</taxon>
        <taxon>Insecta</taxon>
        <taxon>Pterygota</taxon>
        <taxon>Neoptera</taxon>
        <taxon>Endopterygota</taxon>
        <taxon>Diptera</taxon>
        <taxon>Brachycera</taxon>
        <taxon>Stratiomyomorpha</taxon>
        <taxon>Stratiomyidae</taxon>
        <taxon>Hermetiinae</taxon>
        <taxon>Hermetia</taxon>
    </lineage>
</organism>
<feature type="transmembrane region" description="Helical" evidence="5">
    <location>
        <begin position="28"/>
        <end position="47"/>
    </location>
</feature>
<keyword evidence="3 5" id="KW-1133">Transmembrane helix</keyword>
<feature type="transmembrane region" description="Helical" evidence="5">
    <location>
        <begin position="225"/>
        <end position="245"/>
    </location>
</feature>
<sequence>MADSNLTVPEVNVIYPSITDYYTDLKPFTILTISAGGLFFLINKIIFLQTLCKIFKRIRTSYRWHTLALCSIYPVVALMAFMAILIPQAGLLCNSIMHISFTICCFIFYKLFFKYVGGEKNYLEKADADVFNVRTPPCCCCCFCLKPISATIERISFVRYMILQLPIVQTALVLAINVIYFADFNIYQNVSYYFIPFMVSSILIGLWGLNILVRLIQPQAKNHNLMLKYLSLQLVLVFCKLQPAILEGLFHLVVFPNQYPLTEHVYKQSIIQVAILGEMILLSLLAQKAYDKPQHL</sequence>
<gene>
    <name evidence="6" type="ORF">HERILL_LOCUS10062</name>
</gene>
<evidence type="ECO:0000256" key="2">
    <source>
        <dbReference type="ARBA" id="ARBA00022692"/>
    </source>
</evidence>
<dbReference type="EMBL" id="LR899012">
    <property type="protein sequence ID" value="CAD7087346.1"/>
    <property type="molecule type" value="Genomic_DNA"/>
</dbReference>
<dbReference type="Proteomes" id="UP000594454">
    <property type="component" value="Chromosome 4"/>
</dbReference>
<dbReference type="InterPro" id="IPR005178">
    <property type="entry name" value="Ostalpha/TMEM184C"/>
</dbReference>
<protein>
    <recommendedName>
        <fullName evidence="8">Organic solute transporter alpha-like protein</fullName>
    </recommendedName>
</protein>
<keyword evidence="2 5" id="KW-0812">Transmembrane</keyword>
<accession>A0A7R8YWZ8</accession>
<feature type="transmembrane region" description="Helical" evidence="5">
    <location>
        <begin position="95"/>
        <end position="113"/>
    </location>
</feature>
<feature type="transmembrane region" description="Helical" evidence="5">
    <location>
        <begin position="265"/>
        <end position="286"/>
    </location>
</feature>
<dbReference type="InParanoid" id="A0A7R8YWZ8"/>